<evidence type="ECO:0000256" key="1">
    <source>
        <dbReference type="PROSITE-ProRule" id="PRU00409"/>
    </source>
</evidence>
<feature type="region of interest" description="Disordered" evidence="2">
    <location>
        <begin position="433"/>
        <end position="453"/>
    </location>
</feature>
<dbReference type="Gene3D" id="3.30.470.20">
    <property type="entry name" value="ATP-grasp fold, B domain"/>
    <property type="match status" value="1"/>
</dbReference>
<reference evidence="4" key="1">
    <citation type="submission" date="2022-10" db="EMBL/GenBank/DDBJ databases">
        <title>The complete genomes of actinobacterial strains from the NBC collection.</title>
        <authorList>
            <person name="Joergensen T.S."/>
            <person name="Alvarez Arevalo M."/>
            <person name="Sterndorff E.B."/>
            <person name="Faurdal D."/>
            <person name="Vuksanovic O."/>
            <person name="Mourched A.-S."/>
            <person name="Charusanti P."/>
            <person name="Shaw S."/>
            <person name="Blin K."/>
            <person name="Weber T."/>
        </authorList>
    </citation>
    <scope>NUCLEOTIDE SEQUENCE</scope>
    <source>
        <strain evidence="4">NBC_00686</strain>
    </source>
</reference>
<keyword evidence="1" id="KW-0067">ATP-binding</keyword>
<dbReference type="EMBL" id="CP109011">
    <property type="protein sequence ID" value="WUT48396.1"/>
    <property type="molecule type" value="Genomic_DNA"/>
</dbReference>
<evidence type="ECO:0000259" key="3">
    <source>
        <dbReference type="PROSITE" id="PS50975"/>
    </source>
</evidence>
<accession>A0ABZ1X9L4</accession>
<evidence type="ECO:0000313" key="5">
    <source>
        <dbReference type="Proteomes" id="UP001432168"/>
    </source>
</evidence>
<dbReference type="SUPFAM" id="SSF56059">
    <property type="entry name" value="Glutathione synthetase ATP-binding domain-like"/>
    <property type="match status" value="1"/>
</dbReference>
<protein>
    <submittedName>
        <fullName evidence="4">Peptide ligase PGM1-related protein</fullName>
    </submittedName>
</protein>
<evidence type="ECO:0000313" key="4">
    <source>
        <dbReference type="EMBL" id="WUT48396.1"/>
    </source>
</evidence>
<name>A0ABZ1X9L4_9ACTN</name>
<keyword evidence="5" id="KW-1185">Reference proteome</keyword>
<sequence length="453" mass="48065">MTRLLIGNDFNEDLFTRIAASWSVQRLAWFAQDGDLLILPVRPEEDFLSYVTSLTGTRRSAIEVVVPAAGRAGEDLLTADRLADPAFLTALRRALAGRPVTEVLALWPDSSVATLARALGAEHALPGLGFAAQGGGALANSKAVFRALAAGCGVPIPAGAVCTTPERAASAITELLDADAPVVVKQDYSLGGKGNEILSRIPGIQPIGARRALTLTGTSGVGDYLDERWAELSRNGRDPVVVERYYPGSTSLFAEYLITDNGVEFGGTGEMIMAPLAKAQVVPAQGLKPDTAAELVEHGRRLCVPLHAMGYRGRLSADAILSHDGELFFTEYNGRVTMSTHTYAVVGARLAGLEHTDDRVVVERIWPDGWSARSFASAVAALSEAGLAYDPSTRTGVVFSSALDLRDHSIMQCVIAEDMRRAAAYEPRLEELFGPGGTASRTDPTGKENAACS</sequence>
<dbReference type="InterPro" id="IPR041356">
    <property type="entry name" value="PGM1_C"/>
</dbReference>
<dbReference type="Pfam" id="PF18105">
    <property type="entry name" value="PGM1_C"/>
    <property type="match status" value="1"/>
</dbReference>
<evidence type="ECO:0000256" key="2">
    <source>
        <dbReference type="SAM" id="MobiDB-lite"/>
    </source>
</evidence>
<organism evidence="4 5">
    <name type="scientific">Streptomyces pseudovenezuelae</name>
    <dbReference type="NCBI Taxonomy" id="67350"/>
    <lineage>
        <taxon>Bacteria</taxon>
        <taxon>Bacillati</taxon>
        <taxon>Actinomycetota</taxon>
        <taxon>Actinomycetes</taxon>
        <taxon>Kitasatosporales</taxon>
        <taxon>Streptomycetaceae</taxon>
        <taxon>Streptomyces</taxon>
        <taxon>Streptomyces aurantiacus group</taxon>
    </lineage>
</organism>
<dbReference type="GO" id="GO:0016874">
    <property type="term" value="F:ligase activity"/>
    <property type="evidence" value="ECO:0007669"/>
    <property type="project" value="UniProtKB-KW"/>
</dbReference>
<feature type="domain" description="ATP-grasp" evidence="3">
    <location>
        <begin position="146"/>
        <end position="364"/>
    </location>
</feature>
<dbReference type="RefSeq" id="WP_329271485.1">
    <property type="nucleotide sequence ID" value="NZ_CP109011.1"/>
</dbReference>
<dbReference type="InterPro" id="IPR011761">
    <property type="entry name" value="ATP-grasp"/>
</dbReference>
<dbReference type="InterPro" id="IPR040754">
    <property type="entry name" value="PreAtp-grasp"/>
</dbReference>
<dbReference type="PROSITE" id="PS50975">
    <property type="entry name" value="ATP_GRASP"/>
    <property type="match status" value="1"/>
</dbReference>
<gene>
    <name evidence="4" type="ORF">OG929_41480</name>
</gene>
<proteinExistence type="predicted"/>
<dbReference type="Pfam" id="PF18604">
    <property type="entry name" value="PreAtp-grasp"/>
    <property type="match status" value="1"/>
</dbReference>
<keyword evidence="1" id="KW-0547">Nucleotide-binding</keyword>
<dbReference type="Proteomes" id="UP001432168">
    <property type="component" value="Chromosome"/>
</dbReference>
<keyword evidence="4" id="KW-0436">Ligase</keyword>